<dbReference type="RefSeq" id="WP_146893412.1">
    <property type="nucleotide sequence ID" value="NZ_VORX01000005.1"/>
</dbReference>
<reference evidence="1 2" key="1">
    <citation type="submission" date="2019-08" db="EMBL/GenBank/DDBJ databases">
        <title>Genome sequence of Gelidibacter salicanalis IC162T.</title>
        <authorList>
            <person name="Bowman J.P."/>
        </authorList>
    </citation>
    <scope>NUCLEOTIDE SEQUENCE [LARGE SCALE GENOMIC DNA]</scope>
    <source>
        <strain evidence="1 2">IC162</strain>
    </source>
</reference>
<sequence length="88" mass="10528">MDNTGNVVDAVDNDLRTSKMFANLNYTDEQIDQYRIIAREKRENWKATNANAKMYAQEWLRQEAKNMKSLLKPAQFELYQQWRKDNPL</sequence>
<name>A0A5C7AHF5_9FLAO</name>
<proteinExistence type="predicted"/>
<dbReference type="EMBL" id="VORX01000005">
    <property type="protein sequence ID" value="TXE07339.1"/>
    <property type="molecule type" value="Genomic_DNA"/>
</dbReference>
<accession>A0A5C7AHF5</accession>
<organism evidence="1 2">
    <name type="scientific">Gelidibacter salicanalis</name>
    <dbReference type="NCBI Taxonomy" id="291193"/>
    <lineage>
        <taxon>Bacteria</taxon>
        <taxon>Pseudomonadati</taxon>
        <taxon>Bacteroidota</taxon>
        <taxon>Flavobacteriia</taxon>
        <taxon>Flavobacteriales</taxon>
        <taxon>Flavobacteriaceae</taxon>
        <taxon>Gelidibacter</taxon>
    </lineage>
</organism>
<evidence type="ECO:0000313" key="1">
    <source>
        <dbReference type="EMBL" id="TXE07339.1"/>
    </source>
</evidence>
<dbReference type="OrthoDB" id="1450615at2"/>
<protein>
    <submittedName>
        <fullName evidence="1">Uncharacterized protein</fullName>
    </submittedName>
</protein>
<gene>
    <name evidence="1" type="ORF">ES711_11255</name>
</gene>
<dbReference type="Proteomes" id="UP000321734">
    <property type="component" value="Unassembled WGS sequence"/>
</dbReference>
<dbReference type="AlphaFoldDB" id="A0A5C7AHF5"/>
<comment type="caution">
    <text evidence="1">The sequence shown here is derived from an EMBL/GenBank/DDBJ whole genome shotgun (WGS) entry which is preliminary data.</text>
</comment>
<evidence type="ECO:0000313" key="2">
    <source>
        <dbReference type="Proteomes" id="UP000321734"/>
    </source>
</evidence>
<keyword evidence="2" id="KW-1185">Reference proteome</keyword>